<dbReference type="AlphaFoldDB" id="A0A358DXD5"/>
<dbReference type="InterPro" id="IPR019791">
    <property type="entry name" value="Haem_peroxidase_animal"/>
</dbReference>
<accession>A0A358DXD5</accession>
<dbReference type="Proteomes" id="UP000264779">
    <property type="component" value="Unassembled WGS sequence"/>
</dbReference>
<dbReference type="EMBL" id="DONK01000102">
    <property type="protein sequence ID" value="HBU50954.1"/>
    <property type="molecule type" value="Genomic_DNA"/>
</dbReference>
<dbReference type="InterPro" id="IPR010255">
    <property type="entry name" value="Haem_peroxidase_sf"/>
</dbReference>
<protein>
    <recommendedName>
        <fullName evidence="3">Peroxidase</fullName>
    </recommendedName>
</protein>
<dbReference type="SUPFAM" id="SSF48113">
    <property type="entry name" value="Heme-dependent peroxidases"/>
    <property type="match status" value="1"/>
</dbReference>
<dbReference type="GO" id="GO:0020037">
    <property type="term" value="F:heme binding"/>
    <property type="evidence" value="ECO:0007669"/>
    <property type="project" value="InterPro"/>
</dbReference>
<dbReference type="GO" id="GO:0004601">
    <property type="term" value="F:peroxidase activity"/>
    <property type="evidence" value="ECO:0007669"/>
    <property type="project" value="InterPro"/>
</dbReference>
<dbReference type="Pfam" id="PF03098">
    <property type="entry name" value="An_peroxidase"/>
    <property type="match status" value="1"/>
</dbReference>
<evidence type="ECO:0000313" key="2">
    <source>
        <dbReference type="Proteomes" id="UP000264779"/>
    </source>
</evidence>
<evidence type="ECO:0000313" key="1">
    <source>
        <dbReference type="EMBL" id="HBU50954.1"/>
    </source>
</evidence>
<gene>
    <name evidence="1" type="ORF">DEB45_06825</name>
</gene>
<evidence type="ECO:0008006" key="3">
    <source>
        <dbReference type="Google" id="ProtNLM"/>
    </source>
</evidence>
<organism evidence="1 2">
    <name type="scientific">Alteromonas australica</name>
    <dbReference type="NCBI Taxonomy" id="589873"/>
    <lineage>
        <taxon>Bacteria</taxon>
        <taxon>Pseudomonadati</taxon>
        <taxon>Pseudomonadota</taxon>
        <taxon>Gammaproteobacteria</taxon>
        <taxon>Alteromonadales</taxon>
        <taxon>Alteromonadaceae</taxon>
        <taxon>Alteromonas/Salinimonas group</taxon>
        <taxon>Alteromonas</taxon>
    </lineage>
</organism>
<dbReference type="Gene3D" id="1.10.640.10">
    <property type="entry name" value="Haem peroxidase domain superfamily, animal type"/>
    <property type="match status" value="1"/>
</dbReference>
<dbReference type="PROSITE" id="PS50292">
    <property type="entry name" value="PEROXIDASE_3"/>
    <property type="match status" value="1"/>
</dbReference>
<dbReference type="InterPro" id="IPR037120">
    <property type="entry name" value="Haem_peroxidase_sf_animal"/>
</dbReference>
<reference evidence="1 2" key="1">
    <citation type="journal article" date="2018" name="Nat. Biotechnol.">
        <title>A standardized bacterial taxonomy based on genome phylogeny substantially revises the tree of life.</title>
        <authorList>
            <person name="Parks D.H."/>
            <person name="Chuvochina M."/>
            <person name="Waite D.W."/>
            <person name="Rinke C."/>
            <person name="Skarshewski A."/>
            <person name="Chaumeil P.A."/>
            <person name="Hugenholtz P."/>
        </authorList>
    </citation>
    <scope>NUCLEOTIDE SEQUENCE [LARGE SCALE GENOMIC DNA]</scope>
    <source>
        <strain evidence="1">UBA11621</strain>
    </source>
</reference>
<comment type="caution">
    <text evidence="1">The sequence shown here is derived from an EMBL/GenBank/DDBJ whole genome shotgun (WGS) entry which is preliminary data.</text>
</comment>
<dbReference type="GO" id="GO:0006979">
    <property type="term" value="P:response to oxidative stress"/>
    <property type="evidence" value="ECO:0007669"/>
    <property type="project" value="InterPro"/>
</dbReference>
<name>A0A358DXD5_9ALTE</name>
<sequence length="444" mass="50274">MECININRLFPLCSEEPLLSNAQIATLSRLLTHQGTRLRGMASATSSIPAGYTYLGQFISHDIVPKTNPRARGRTVSPALNLDSVYGNLSSDELARYFDDEGCFKHNGQPFDVIRTHKKALIPEARNDENSIIVQLHRQLQLLHNRIVKRLTNVTDSVAKIVLAKDIVTTLFHIVVVNDFLRRLLDERVHNAYFKKTRQYILALNAPLSSVPIEFSLAAFRFGHSLVRNNYTFSKDPTVNFTMDRILRRSTSAGLQENEQIDWSLFFIETSQKANSIDMSIDVGLGDIPDEGNIVLINLNAANTLKLASGDATLSYIKQHFPQLALDVDLFRQAPLEIGEEAELYRAYQVLLANFSQRRLPLWLHVLHESRHSSNPFNALGKLGSIINAEVVRSSILHCYANRSLKENQSMMAFLQDAPPLQRFLEQTRESIPLTMLELIHFLK</sequence>
<proteinExistence type="predicted"/>